<dbReference type="AlphaFoldDB" id="A0A937AKD0"/>
<name>A0A937AKD0_9BACT</name>
<dbReference type="InterPro" id="IPR014942">
    <property type="entry name" value="AbiEii"/>
</dbReference>
<dbReference type="Pfam" id="PF08843">
    <property type="entry name" value="AbiEii"/>
    <property type="match status" value="1"/>
</dbReference>
<dbReference type="EMBL" id="JAERQG010000006">
    <property type="protein sequence ID" value="MBL0767094.1"/>
    <property type="molecule type" value="Genomic_DNA"/>
</dbReference>
<evidence type="ECO:0000313" key="2">
    <source>
        <dbReference type="Proteomes" id="UP000642920"/>
    </source>
</evidence>
<organism evidence="1 2">
    <name type="scientific">Marivirga atlantica</name>
    <dbReference type="NCBI Taxonomy" id="1548457"/>
    <lineage>
        <taxon>Bacteria</taxon>
        <taxon>Pseudomonadati</taxon>
        <taxon>Bacteroidota</taxon>
        <taxon>Cytophagia</taxon>
        <taxon>Cytophagales</taxon>
        <taxon>Marivirgaceae</taxon>
        <taxon>Marivirga</taxon>
    </lineage>
</organism>
<dbReference type="Gene3D" id="3.10.450.620">
    <property type="entry name" value="JHP933, nucleotidyltransferase-like core domain"/>
    <property type="match status" value="1"/>
</dbReference>
<dbReference type="GO" id="GO:0016740">
    <property type="term" value="F:transferase activity"/>
    <property type="evidence" value="ECO:0007669"/>
    <property type="project" value="UniProtKB-KW"/>
</dbReference>
<evidence type="ECO:0000313" key="1">
    <source>
        <dbReference type="EMBL" id="MBL0767094.1"/>
    </source>
</evidence>
<sequence length="328" mass="38432">MVEWFSLTEQQRKNIFNQVSIQTGLPAIAVEKDWWVTLVLRTVFSLSVAEHLVFKGGTSLSKGWDLIERFSEDIDLALDRRFLGFEGDLSKTQVKKLRKVSCGFISGDFMKAVEARLKELDIPDVTLSVQDFNDFDTDPLVIELNYKALTDQSAYIQPRVLIEIGSRSLMEPFEERDIQSLVGKQYSEQSFADRPIAIPTVLPKRTFLEKIFLLHEEFQKPAEHIRVDRLSRHLYDLEKLMDTDHGKEAIVDDELYNSIIAHRKKFNIVRGIEYKNHRKDNVNFIPPEEILKDWEKDYQTMQESMIYGETLSFDKLIKRLEKLRERLR</sequence>
<comment type="caution">
    <text evidence="1">The sequence shown here is derived from an EMBL/GenBank/DDBJ whole genome shotgun (WGS) entry which is preliminary data.</text>
</comment>
<keyword evidence="1" id="KW-0808">Transferase</keyword>
<proteinExistence type="predicted"/>
<gene>
    <name evidence="1" type="ORF">JKP34_17645</name>
</gene>
<protein>
    <submittedName>
        <fullName evidence="1">Nucleotidyl transferase AbiEii/AbiGii toxin family protein</fullName>
    </submittedName>
</protein>
<reference evidence="1" key="1">
    <citation type="submission" date="2021-01" db="EMBL/GenBank/DDBJ databases">
        <title>Marivirga sp. nov., isolated from intertidal surface sediments.</title>
        <authorList>
            <person name="Zhang M."/>
        </authorList>
    </citation>
    <scope>NUCLEOTIDE SEQUENCE</scope>
    <source>
        <strain evidence="1">SM1354</strain>
    </source>
</reference>
<keyword evidence="2" id="KW-1185">Reference proteome</keyword>
<accession>A0A937AKD0</accession>
<dbReference type="Proteomes" id="UP000642920">
    <property type="component" value="Unassembled WGS sequence"/>
</dbReference>